<comment type="caution">
    <text evidence="5">The sequence shown here is derived from an EMBL/GenBank/DDBJ whole genome shotgun (WGS) entry which is preliminary data.</text>
</comment>
<dbReference type="AlphaFoldDB" id="A0AA90GWI8"/>
<protein>
    <submittedName>
        <fullName evidence="5">P-loop NTPase fold protein</fullName>
    </submittedName>
</protein>
<dbReference type="RefSeq" id="WP_271312233.1">
    <property type="nucleotide sequence ID" value="NZ_JABXJJ020000009.1"/>
</dbReference>
<dbReference type="PANTHER" id="PTHR22674">
    <property type="entry name" value="NTPASE, KAP FAMILY P-LOOP DOMAIN-CONTAINING 1"/>
    <property type="match status" value="1"/>
</dbReference>
<evidence type="ECO:0000256" key="1">
    <source>
        <dbReference type="SAM" id="Coils"/>
    </source>
</evidence>
<reference evidence="5" key="1">
    <citation type="submission" date="2023-05" db="EMBL/GenBank/DDBJ databases">
        <title>Streptantibioticus silvisoli sp. nov., acidotolerant actinomycetes 1 from pine litter.</title>
        <authorList>
            <person name="Swiecimska M."/>
            <person name="Golinska P."/>
            <person name="Sangal V."/>
            <person name="Wachnowicz B."/>
            <person name="Goodfellow M."/>
        </authorList>
    </citation>
    <scope>NUCLEOTIDE SEQUENCE</scope>
    <source>
        <strain evidence="5">SL13</strain>
    </source>
</reference>
<evidence type="ECO:0000256" key="2">
    <source>
        <dbReference type="SAM" id="MobiDB-lite"/>
    </source>
</evidence>
<dbReference type="InterPro" id="IPR052754">
    <property type="entry name" value="NTPase_KAP_P-loop"/>
</dbReference>
<gene>
    <name evidence="5" type="ORF">POF50_008630</name>
</gene>
<dbReference type="PANTHER" id="PTHR22674:SF6">
    <property type="entry name" value="NTPASE KAP FAMILY P-LOOP DOMAIN-CONTAINING PROTEIN 1"/>
    <property type="match status" value="1"/>
</dbReference>
<evidence type="ECO:0000259" key="4">
    <source>
        <dbReference type="Pfam" id="PF07693"/>
    </source>
</evidence>
<proteinExistence type="predicted"/>
<dbReference type="EMBL" id="JABXJJ020000009">
    <property type="protein sequence ID" value="MDI5969408.1"/>
    <property type="molecule type" value="Genomic_DNA"/>
</dbReference>
<dbReference type="InterPro" id="IPR011646">
    <property type="entry name" value="KAP_P-loop"/>
</dbReference>
<evidence type="ECO:0000313" key="5">
    <source>
        <dbReference type="EMBL" id="MDI5969408.1"/>
    </source>
</evidence>
<feature type="coiled-coil region" evidence="1">
    <location>
        <begin position="79"/>
        <end position="106"/>
    </location>
</feature>
<feature type="transmembrane region" description="Helical" evidence="3">
    <location>
        <begin position="9"/>
        <end position="31"/>
    </location>
</feature>
<organism evidence="5">
    <name type="scientific">Streptantibioticus silvisoli</name>
    <dbReference type="NCBI Taxonomy" id="2705255"/>
    <lineage>
        <taxon>Bacteria</taxon>
        <taxon>Bacillati</taxon>
        <taxon>Actinomycetota</taxon>
        <taxon>Actinomycetes</taxon>
        <taxon>Kitasatosporales</taxon>
        <taxon>Streptomycetaceae</taxon>
        <taxon>Streptantibioticus</taxon>
    </lineage>
</organism>
<evidence type="ECO:0000256" key="3">
    <source>
        <dbReference type="SAM" id="Phobius"/>
    </source>
</evidence>
<feature type="domain" description="KAP NTPase" evidence="4">
    <location>
        <begin position="60"/>
        <end position="377"/>
    </location>
</feature>
<dbReference type="Pfam" id="PF07693">
    <property type="entry name" value="KAP_NTPase"/>
    <property type="match status" value="1"/>
</dbReference>
<feature type="transmembrane region" description="Helical" evidence="3">
    <location>
        <begin position="37"/>
        <end position="58"/>
    </location>
</feature>
<keyword evidence="3" id="KW-1133">Transmembrane helix</keyword>
<accession>A0AA90GWI8</accession>
<feature type="region of interest" description="Disordered" evidence="2">
    <location>
        <begin position="282"/>
        <end position="318"/>
    </location>
</feature>
<sequence length="540" mass="58791">MLLRLFAPALVWLVVAAVAIVAVYFTLHLVAPHARHWLLTAPLLAGVPAVVGSMRPFLKKWKAWKTALPATRAVTEEVRARAQSDLGVAEAEVTALEREMQNLTAAGQLAGLVGERAAAGDYRSQLGVMTQIREDFERMASILANDTREHRASTEQAEPVKDSANDALPKIDRIVVYIDDLDRCPPARVMEMLEAVHLLLAVELFVVVMAIDPRWLLSAVAAHYRDVLHVPGNLLSGDDDTRASTPAQYLEKIFQVMLTLPPVDRDGHTHLIDSLIDVQAPTTGADESRTEVSTIGTPTPTPPAQQPTGQPADLSTNTDGPWDEEMYGPSVDGLPVVELPDPLTFTEDEARLLRLVGPPNLPLTPRSIKRLVNSYGLRTALRQPHHQRDLEKVPATTAPDGTPMAAYHPYRAGLVLLAALVAYPSIGQHLCRHMHHQADDTTWETFLNQLKSLVAVVGGIGVGDEKSADPNRIDPRQMTALHAALKGITAEAADQGLPLPDRLAAWKPWIVPTARLSFPAGQIVKTLTAQPTPSPRQDGR</sequence>
<keyword evidence="1" id="KW-0175">Coiled coil</keyword>
<keyword evidence="3" id="KW-0472">Membrane</keyword>
<keyword evidence="3" id="KW-0812">Transmembrane</keyword>
<name>A0AA90GWI8_9ACTN</name>